<protein>
    <submittedName>
        <fullName evidence="2">Uncharacterized protein</fullName>
    </submittedName>
</protein>
<comment type="caution">
    <text evidence="2">The sequence shown here is derived from an EMBL/GenBank/DDBJ whole genome shotgun (WGS) entry which is preliminary data.</text>
</comment>
<keyword evidence="3" id="KW-1185">Reference proteome</keyword>
<evidence type="ECO:0000313" key="3">
    <source>
        <dbReference type="Proteomes" id="UP001219956"/>
    </source>
</evidence>
<accession>A0ABT5IVJ6</accession>
<dbReference type="EMBL" id="JAQQLF010000005">
    <property type="protein sequence ID" value="MDC7716587.1"/>
    <property type="molecule type" value="Genomic_DNA"/>
</dbReference>
<proteinExistence type="predicted"/>
<feature type="compositionally biased region" description="Polar residues" evidence="1">
    <location>
        <begin position="9"/>
        <end position="20"/>
    </location>
</feature>
<dbReference type="RefSeq" id="WP_272750981.1">
    <property type="nucleotide sequence ID" value="NZ_JAQQLF010000005.1"/>
</dbReference>
<evidence type="ECO:0000256" key="1">
    <source>
        <dbReference type="SAM" id="MobiDB-lite"/>
    </source>
</evidence>
<feature type="region of interest" description="Disordered" evidence="1">
    <location>
        <begin position="1"/>
        <end position="26"/>
    </location>
</feature>
<reference evidence="2 3" key="1">
    <citation type="submission" date="2023-01" db="EMBL/GenBank/DDBJ databases">
        <title>Novel species of the genus Vogesella isolated from rivers.</title>
        <authorList>
            <person name="Lu H."/>
        </authorList>
    </citation>
    <scope>NUCLEOTIDE SEQUENCE [LARGE SCALE GENOMIC DNA]</scope>
    <source>
        <strain evidence="2 3">DC21W</strain>
    </source>
</reference>
<name>A0ABT5IVJ6_9NEIS</name>
<sequence length="215" mass="23966">MKSLKHGAPSNSPTNTNRADPTSPRRLYNHIRSNNLHTKIFYFPLHGYFSLLNSVGLSAACLAAPHSTQCVQMPPGGSPSSLLPKSGSGWKFCGHFDTDTPTEWPTNVRTYTVVRVNRPAIAVMTLVAEITHFQFPELFRTLRLRHQLSAFFTGIVVFLANLDRPHASERYRLPHVGEGLIILRSSLLPKMPVWADKVNIRSHGHILVSGLLSNH</sequence>
<gene>
    <name evidence="2" type="ORF">PQU95_05095</name>
</gene>
<evidence type="ECO:0000313" key="2">
    <source>
        <dbReference type="EMBL" id="MDC7716587.1"/>
    </source>
</evidence>
<dbReference type="Proteomes" id="UP001219956">
    <property type="component" value="Unassembled WGS sequence"/>
</dbReference>
<organism evidence="2 3">
    <name type="scientific">Vogesella aquatica</name>
    <dbReference type="NCBI Taxonomy" id="2984206"/>
    <lineage>
        <taxon>Bacteria</taxon>
        <taxon>Pseudomonadati</taxon>
        <taxon>Pseudomonadota</taxon>
        <taxon>Betaproteobacteria</taxon>
        <taxon>Neisseriales</taxon>
        <taxon>Chromobacteriaceae</taxon>
        <taxon>Vogesella</taxon>
    </lineage>
</organism>